<organism evidence="1 2">
    <name type="scientific">Elysia crispata</name>
    <name type="common">lettuce slug</name>
    <dbReference type="NCBI Taxonomy" id="231223"/>
    <lineage>
        <taxon>Eukaryota</taxon>
        <taxon>Metazoa</taxon>
        <taxon>Spiralia</taxon>
        <taxon>Lophotrochozoa</taxon>
        <taxon>Mollusca</taxon>
        <taxon>Gastropoda</taxon>
        <taxon>Heterobranchia</taxon>
        <taxon>Euthyneura</taxon>
        <taxon>Panpulmonata</taxon>
        <taxon>Sacoglossa</taxon>
        <taxon>Placobranchoidea</taxon>
        <taxon>Plakobranchidae</taxon>
        <taxon>Elysia</taxon>
    </lineage>
</organism>
<gene>
    <name evidence="1" type="ORF">RRG08_027421</name>
</gene>
<reference evidence="1" key="1">
    <citation type="journal article" date="2023" name="G3 (Bethesda)">
        <title>A reference genome for the long-term kleptoplast-retaining sea slug Elysia crispata morphotype clarki.</title>
        <authorList>
            <person name="Eastman K.E."/>
            <person name="Pendleton A.L."/>
            <person name="Shaikh M.A."/>
            <person name="Suttiyut T."/>
            <person name="Ogas R."/>
            <person name="Tomko P."/>
            <person name="Gavelis G."/>
            <person name="Widhalm J.R."/>
            <person name="Wisecaver J.H."/>
        </authorList>
    </citation>
    <scope>NUCLEOTIDE SEQUENCE</scope>
    <source>
        <strain evidence="1">ECLA1</strain>
    </source>
</reference>
<evidence type="ECO:0000313" key="2">
    <source>
        <dbReference type="Proteomes" id="UP001283361"/>
    </source>
</evidence>
<evidence type="ECO:0000313" key="1">
    <source>
        <dbReference type="EMBL" id="KAK3743554.1"/>
    </source>
</evidence>
<sequence>MLDLAWRMDVFFQPLDKRAWQQDRNRRPEVSPGKFVVEESATPQIDIALSSVISRELVIYRVNSTVTCLAEIAQF</sequence>
<comment type="caution">
    <text evidence="1">The sequence shown here is derived from an EMBL/GenBank/DDBJ whole genome shotgun (WGS) entry which is preliminary data.</text>
</comment>
<accession>A0AAE0YF38</accession>
<keyword evidence="2" id="KW-1185">Reference proteome</keyword>
<protein>
    <submittedName>
        <fullName evidence="1">Uncharacterized protein</fullName>
    </submittedName>
</protein>
<dbReference type="AlphaFoldDB" id="A0AAE0YF38"/>
<proteinExistence type="predicted"/>
<dbReference type="EMBL" id="JAWDGP010006302">
    <property type="protein sequence ID" value="KAK3743554.1"/>
    <property type="molecule type" value="Genomic_DNA"/>
</dbReference>
<name>A0AAE0YF38_9GAST</name>
<dbReference type="Proteomes" id="UP001283361">
    <property type="component" value="Unassembled WGS sequence"/>
</dbReference>